<sequence length="567" mass="64177">MGTHGYRIYRYKGFYFLFWHHYDAYPEGLGVEFIQEIPSDPVEFEKYIAAKKEELDAMLEELRRENGNCSDGDEMERGSFTISRKWPRGHDASYSYEIDLEHYIFYVNGDPYFDLRNMPNGDEFCAYLNAEKSLDSAGARHRYTLPAPPPVAVAVLDAYREYSLTSKASQIHELLDLTSEMRSSEVIRMKIMEVFIGASMKTMSYEMYGLGERTTLFSSSAPPRLIHRVHTMVHTFTGPLIFSEDTPRFGDLYITNRPAFEWIEHWKLCLLVVPRLDTENNLPAAVVELVQKSKFYITQMAEESAATSRPIVFFGIISSLYHISIVRIEIPSVAQNESDGGLDKLPPSEPKFHISHTPALQFLPFRGKKTPSTPGIEALARLGQVIFERSRKYDLVLRNEQFHKSGPSLMGIGSLPTELCIRIAEYIPPSYLQAFATLSPRCANAAHAEFQRVSFEALSPNTTDHRYHESRIKEKSYYRVLGTATTSERLKSDASPSWSQTFQAIDHHGDPVVLVLTVARSAPSGALVNLTSSSCKESMITLGVDPEWCGPPRLMYNDPEELGRVSG</sequence>
<name>A0A9P5QAM1_9AGAR</name>
<comment type="caution">
    <text evidence="1">The sequence shown here is derived from an EMBL/GenBank/DDBJ whole genome shotgun (WGS) entry which is preliminary data.</text>
</comment>
<keyword evidence="2" id="KW-1185">Reference proteome</keyword>
<proteinExistence type="predicted"/>
<reference evidence="1" key="1">
    <citation type="submission" date="2020-11" db="EMBL/GenBank/DDBJ databases">
        <authorList>
            <consortium name="DOE Joint Genome Institute"/>
            <person name="Ahrendt S."/>
            <person name="Riley R."/>
            <person name="Andreopoulos W."/>
            <person name="Labutti K."/>
            <person name="Pangilinan J."/>
            <person name="Ruiz-Duenas F.J."/>
            <person name="Barrasa J.M."/>
            <person name="Sanchez-Garcia M."/>
            <person name="Camarero S."/>
            <person name="Miyauchi S."/>
            <person name="Serrano A."/>
            <person name="Linde D."/>
            <person name="Babiker R."/>
            <person name="Drula E."/>
            <person name="Ayuso-Fernandez I."/>
            <person name="Pacheco R."/>
            <person name="Padilla G."/>
            <person name="Ferreira P."/>
            <person name="Barriuso J."/>
            <person name="Kellner H."/>
            <person name="Castanera R."/>
            <person name="Alfaro M."/>
            <person name="Ramirez L."/>
            <person name="Pisabarro A.G."/>
            <person name="Kuo A."/>
            <person name="Tritt A."/>
            <person name="Lipzen A."/>
            <person name="He G."/>
            <person name="Yan M."/>
            <person name="Ng V."/>
            <person name="Cullen D."/>
            <person name="Martin F."/>
            <person name="Rosso M.-N."/>
            <person name="Henrissat B."/>
            <person name="Hibbett D."/>
            <person name="Martinez A.T."/>
            <person name="Grigoriev I.V."/>
        </authorList>
    </citation>
    <scope>NUCLEOTIDE SEQUENCE</scope>
    <source>
        <strain evidence="1">AH 40177</strain>
    </source>
</reference>
<organism evidence="1 2">
    <name type="scientific">Rhodocollybia butyracea</name>
    <dbReference type="NCBI Taxonomy" id="206335"/>
    <lineage>
        <taxon>Eukaryota</taxon>
        <taxon>Fungi</taxon>
        <taxon>Dikarya</taxon>
        <taxon>Basidiomycota</taxon>
        <taxon>Agaricomycotina</taxon>
        <taxon>Agaricomycetes</taxon>
        <taxon>Agaricomycetidae</taxon>
        <taxon>Agaricales</taxon>
        <taxon>Marasmiineae</taxon>
        <taxon>Omphalotaceae</taxon>
        <taxon>Rhodocollybia</taxon>
    </lineage>
</organism>
<evidence type="ECO:0000313" key="2">
    <source>
        <dbReference type="Proteomes" id="UP000772434"/>
    </source>
</evidence>
<dbReference type="Proteomes" id="UP000772434">
    <property type="component" value="Unassembled WGS sequence"/>
</dbReference>
<evidence type="ECO:0000313" key="1">
    <source>
        <dbReference type="EMBL" id="KAF9078521.1"/>
    </source>
</evidence>
<protein>
    <recommendedName>
        <fullName evidence="3">F-box domain-containing protein</fullName>
    </recommendedName>
</protein>
<dbReference type="OrthoDB" id="3229878at2759"/>
<dbReference type="AlphaFoldDB" id="A0A9P5QAM1"/>
<dbReference type="EMBL" id="JADNRY010000001">
    <property type="protein sequence ID" value="KAF9078521.1"/>
    <property type="molecule type" value="Genomic_DNA"/>
</dbReference>
<gene>
    <name evidence="1" type="ORF">BDP27DRAFT_1412490</name>
</gene>
<evidence type="ECO:0008006" key="3">
    <source>
        <dbReference type="Google" id="ProtNLM"/>
    </source>
</evidence>
<accession>A0A9P5QAM1</accession>